<dbReference type="EC" id="1.11.1.21" evidence="10 12"/>
<comment type="function">
    <text evidence="12">Bifunctional enzyme with both catalase and broad-spectrum peroxidase activity.</text>
</comment>
<feature type="active site" description="Proton acceptor" evidence="12">
    <location>
        <position position="91"/>
    </location>
</feature>
<dbReference type="SUPFAM" id="SSF48113">
    <property type="entry name" value="Heme-dependent peroxidases"/>
    <property type="match status" value="2"/>
</dbReference>
<dbReference type="PANTHER" id="PTHR30555">
    <property type="entry name" value="HYDROPEROXIDASE I, BIFUNCTIONAL CATALASE-PEROXIDASE"/>
    <property type="match status" value="1"/>
</dbReference>
<sequence length="725" mass="79134">MSDNKCPFHHSAGGGTSNRDWWPNQLRLDVLHQQSSLSNPMGPDFNYAEEFKTLDLNAVKQDLHALMTDSQDWWPADFGHYGPLFIRMAWHSAGTYRIGDGRGGAGSGTQRFAPLNSWPDNVNLDKARRLLWPIKQKYGRKLSWADLMILTGNVALESMGFKTFGFGGGREDVWEPEKDIYWGSETTWLDDKRYSGERDLENPLAAVQMGLIYVNPEGPNGNPDPLKAAIDIRETFARMAMDDEETVALIAGGHTFGKTHGAGDAALVGPEPEAATMEEQGLGWRSQYGSGMAGDAIGSGLEVIWTQTPTQWSNYFFQNLFGYDWELTKSPAGAHQWQPKGGAGAGEIPDAHDPSKRRVPTMLTTDLSLRFDPAYEKISRRFHDHPEQFADAFARAWFKLTHRDMGPRVRYLGPEVPAEQLIWQDPIPPVDHPLVDDADIAGLKAKVLASGLTVAELVSTAWASASTFRGSDKRGGANGARIRLAPQKDWAVNQPAQLGKVLQTLEGIQSDFNAGASGGKKVSLADLIVLAGGAGVEKAAQDAGMTVTVPFAAGRMDTTQDLTDVDSFAPLQPLADGFRNYQQTPFPVSAEELLVDRAQLLTLTAPEMTVLIGGLRVLGANHGGNQQGVFTTAPGTLSNDFFVNLLDMGTVWKATAKDETAFEGRDRNSGALKWTGSRVDLLFGSNSILRSLAEVYATADAKAKFVNDFVAAWTKVMNLDRFDLA</sequence>
<dbReference type="NCBIfam" id="TIGR00198">
    <property type="entry name" value="cat_per_HPI"/>
    <property type="match status" value="1"/>
</dbReference>
<organism evidence="16 17">
    <name type="scientific">Proteobacteria bacterium 228</name>
    <dbReference type="NCBI Taxonomy" id="2083153"/>
    <lineage>
        <taxon>Bacteria</taxon>
        <taxon>Pseudomonadati</taxon>
        <taxon>Pseudomonadota</taxon>
    </lineage>
</organism>
<evidence type="ECO:0000256" key="11">
    <source>
        <dbReference type="ARBA" id="ARBA00074141"/>
    </source>
</evidence>
<evidence type="ECO:0000256" key="10">
    <source>
        <dbReference type="ARBA" id="ARBA00067012"/>
    </source>
</evidence>
<comment type="subunit">
    <text evidence="12">Homodimer or homotetramer.</text>
</comment>
<keyword evidence="1 12" id="KW-0575">Peroxidase</keyword>
<dbReference type="GO" id="GO:0046872">
    <property type="term" value="F:metal ion binding"/>
    <property type="evidence" value="ECO:0007669"/>
    <property type="project" value="UniProtKB-KW"/>
</dbReference>
<dbReference type="GO" id="GO:0004096">
    <property type="term" value="F:catalase activity"/>
    <property type="evidence" value="ECO:0007669"/>
    <property type="project" value="UniProtKB-UniRule"/>
</dbReference>
<evidence type="ECO:0000256" key="8">
    <source>
        <dbReference type="ARBA" id="ARBA00051651"/>
    </source>
</evidence>
<feature type="site" description="Transition state stabilizer" evidence="12">
    <location>
        <position position="87"/>
    </location>
</feature>
<dbReference type="PROSITE" id="PS00436">
    <property type="entry name" value="PEROXIDASE_2"/>
    <property type="match status" value="1"/>
</dbReference>
<evidence type="ECO:0000256" key="2">
    <source>
        <dbReference type="ARBA" id="ARBA00022617"/>
    </source>
</evidence>
<keyword evidence="3 12" id="KW-0479">Metal-binding</keyword>
<protein>
    <recommendedName>
        <fullName evidence="11 12">Catalase-peroxidase</fullName>
        <shortName evidence="12">CP</shortName>
        <ecNumber evidence="10 12">1.11.1.21</ecNumber>
    </recommendedName>
    <alternativeName>
        <fullName evidence="12">Peroxidase/catalase</fullName>
    </alternativeName>
</protein>
<evidence type="ECO:0000313" key="17">
    <source>
        <dbReference type="Proteomes" id="UP000238196"/>
    </source>
</evidence>
<feature type="cross-link" description="Tryptophyl-tyrosyl-methioninium (Tyr-Met) (with Trp-90)" evidence="12">
    <location>
        <begin position="213"/>
        <end position="239"/>
    </location>
</feature>
<dbReference type="NCBIfam" id="NF011635">
    <property type="entry name" value="PRK15061.1"/>
    <property type="match status" value="1"/>
</dbReference>
<dbReference type="Proteomes" id="UP000238196">
    <property type="component" value="Unassembled WGS sequence"/>
</dbReference>
<comment type="PTM">
    <text evidence="12">Formation of the three residue Trp-Tyr-Met cross-link is important for the catalase, but not the peroxidase activity of the enzyme.</text>
</comment>
<dbReference type="FunFam" id="1.10.420.10:FF:000004">
    <property type="entry name" value="Catalase-peroxidase"/>
    <property type="match status" value="1"/>
</dbReference>
<evidence type="ECO:0000256" key="1">
    <source>
        <dbReference type="ARBA" id="ARBA00022559"/>
    </source>
</evidence>
<comment type="catalytic activity">
    <reaction evidence="7 12 13">
        <text>2 H2O2 = O2 + 2 H2O</text>
        <dbReference type="Rhea" id="RHEA:20309"/>
        <dbReference type="ChEBI" id="CHEBI:15377"/>
        <dbReference type="ChEBI" id="CHEBI:15379"/>
        <dbReference type="ChEBI" id="CHEBI:16240"/>
        <dbReference type="EC" id="1.11.1.21"/>
    </reaction>
</comment>
<keyword evidence="5 12" id="KW-0408">Iron</keyword>
<feature type="domain" description="Plant heme peroxidase family profile" evidence="15">
    <location>
        <begin position="437"/>
        <end position="725"/>
    </location>
</feature>
<dbReference type="PROSITE" id="PS50873">
    <property type="entry name" value="PEROXIDASE_4"/>
    <property type="match status" value="2"/>
</dbReference>
<reference evidence="16 17" key="1">
    <citation type="submission" date="2018-02" db="EMBL/GenBank/DDBJ databases">
        <title>novel marine gammaproteobacteria from coastal saline agro ecosystem.</title>
        <authorList>
            <person name="Krishnan R."/>
            <person name="Ramesh Kumar N."/>
        </authorList>
    </citation>
    <scope>NUCLEOTIDE SEQUENCE [LARGE SCALE GENOMIC DNA]</scope>
    <source>
        <strain evidence="16 17">228</strain>
    </source>
</reference>
<dbReference type="CDD" id="cd00649">
    <property type="entry name" value="catalase_peroxidase_1"/>
    <property type="match status" value="1"/>
</dbReference>
<keyword evidence="2 12" id="KW-0349">Heme</keyword>
<comment type="similarity">
    <text evidence="9 12 13">Belongs to the peroxidase family. Peroxidase/catalase subfamily.</text>
</comment>
<dbReference type="PROSITE" id="PS00435">
    <property type="entry name" value="PEROXIDASE_1"/>
    <property type="match status" value="1"/>
</dbReference>
<accession>A0A2S5KUV5</accession>
<comment type="caution">
    <text evidence="16">The sequence shown here is derived from an EMBL/GenBank/DDBJ whole genome shotgun (WGS) entry which is preliminary data.</text>
</comment>
<dbReference type="InterPro" id="IPR019793">
    <property type="entry name" value="Peroxidases_heam-ligand_BS"/>
</dbReference>
<evidence type="ECO:0000256" key="7">
    <source>
        <dbReference type="ARBA" id="ARBA00049145"/>
    </source>
</evidence>
<dbReference type="PRINTS" id="PR00458">
    <property type="entry name" value="PEROXIDASE"/>
</dbReference>
<dbReference type="Gene3D" id="1.10.420.10">
    <property type="entry name" value="Peroxidase, domain 2"/>
    <property type="match status" value="2"/>
</dbReference>
<dbReference type="InterPro" id="IPR010255">
    <property type="entry name" value="Haem_peroxidase_sf"/>
</dbReference>
<comment type="cofactor">
    <cofactor evidence="12">
        <name>heme b</name>
        <dbReference type="ChEBI" id="CHEBI:60344"/>
    </cofactor>
    <text evidence="12">Binds 1 heme b (iron(II)-protoporphyrin IX) group per dimer.</text>
</comment>
<dbReference type="InterPro" id="IPR002016">
    <property type="entry name" value="Haem_peroxidase"/>
</dbReference>
<evidence type="ECO:0000256" key="6">
    <source>
        <dbReference type="ARBA" id="ARBA00023324"/>
    </source>
</evidence>
<evidence type="ECO:0000256" key="3">
    <source>
        <dbReference type="ARBA" id="ARBA00022723"/>
    </source>
</evidence>
<dbReference type="HAMAP" id="MF_01961">
    <property type="entry name" value="Catal_peroxid"/>
    <property type="match status" value="1"/>
</dbReference>
<dbReference type="EMBL" id="PRLP01000015">
    <property type="protein sequence ID" value="PPC78503.1"/>
    <property type="molecule type" value="Genomic_DNA"/>
</dbReference>
<evidence type="ECO:0000256" key="9">
    <source>
        <dbReference type="ARBA" id="ARBA00060838"/>
    </source>
</evidence>
<evidence type="ECO:0000256" key="12">
    <source>
        <dbReference type="HAMAP-Rule" id="MF_01961"/>
    </source>
</evidence>
<feature type="region of interest" description="Disordered" evidence="14">
    <location>
        <begin position="334"/>
        <end position="358"/>
    </location>
</feature>
<evidence type="ECO:0000256" key="13">
    <source>
        <dbReference type="RuleBase" id="RU003451"/>
    </source>
</evidence>
<proteinExistence type="inferred from homology"/>
<comment type="caution">
    <text evidence="12">Lacks conserved residue(s) required for the propagation of feature annotation.</text>
</comment>
<dbReference type="GO" id="GO:0020037">
    <property type="term" value="F:heme binding"/>
    <property type="evidence" value="ECO:0007669"/>
    <property type="project" value="InterPro"/>
</dbReference>
<dbReference type="Pfam" id="PF00141">
    <property type="entry name" value="peroxidase"/>
    <property type="match status" value="2"/>
</dbReference>
<feature type="domain" description="Plant heme peroxidase family profile" evidence="15">
    <location>
        <begin position="124"/>
        <end position="413"/>
    </location>
</feature>
<dbReference type="InterPro" id="IPR019794">
    <property type="entry name" value="Peroxidases_AS"/>
</dbReference>
<dbReference type="FunFam" id="1.10.420.10:FF:000002">
    <property type="entry name" value="Catalase-peroxidase"/>
    <property type="match status" value="1"/>
</dbReference>
<comment type="catalytic activity">
    <reaction evidence="8 12 13">
        <text>H2O2 + AH2 = A + 2 H2O</text>
        <dbReference type="Rhea" id="RHEA:30275"/>
        <dbReference type="ChEBI" id="CHEBI:13193"/>
        <dbReference type="ChEBI" id="CHEBI:15377"/>
        <dbReference type="ChEBI" id="CHEBI:16240"/>
        <dbReference type="ChEBI" id="CHEBI:17499"/>
        <dbReference type="EC" id="1.11.1.21"/>
    </reaction>
</comment>
<evidence type="ECO:0000256" key="5">
    <source>
        <dbReference type="ARBA" id="ARBA00023004"/>
    </source>
</evidence>
<dbReference type="GO" id="GO:0005829">
    <property type="term" value="C:cytosol"/>
    <property type="evidence" value="ECO:0007669"/>
    <property type="project" value="TreeGrafter"/>
</dbReference>
<evidence type="ECO:0000256" key="4">
    <source>
        <dbReference type="ARBA" id="ARBA00023002"/>
    </source>
</evidence>
<name>A0A2S5KUV5_9PROT</name>
<dbReference type="CDD" id="cd08200">
    <property type="entry name" value="catalase_peroxidase_2"/>
    <property type="match status" value="1"/>
</dbReference>
<dbReference type="AlphaFoldDB" id="A0A2S5KUV5"/>
<feature type="binding site" description="axial binding residue" evidence="12">
    <location>
        <position position="254"/>
    </location>
    <ligand>
        <name>heme b</name>
        <dbReference type="ChEBI" id="CHEBI:60344"/>
    </ligand>
    <ligandPart>
        <name>Fe</name>
        <dbReference type="ChEBI" id="CHEBI:18248"/>
    </ligandPart>
</feature>
<dbReference type="FunFam" id="1.10.520.10:FF:000002">
    <property type="entry name" value="Catalase-peroxidase"/>
    <property type="match status" value="1"/>
</dbReference>
<keyword evidence="4 12" id="KW-0560">Oxidoreductase</keyword>
<dbReference type="GO" id="GO:0042744">
    <property type="term" value="P:hydrogen peroxide catabolic process"/>
    <property type="evidence" value="ECO:0007669"/>
    <property type="project" value="UniProtKB-KW"/>
</dbReference>
<dbReference type="InterPro" id="IPR000763">
    <property type="entry name" value="Catalase_peroxidase"/>
</dbReference>
<dbReference type="GO" id="GO:0070301">
    <property type="term" value="P:cellular response to hydrogen peroxide"/>
    <property type="evidence" value="ECO:0007669"/>
    <property type="project" value="TreeGrafter"/>
</dbReference>
<evidence type="ECO:0000256" key="14">
    <source>
        <dbReference type="SAM" id="MobiDB-lite"/>
    </source>
</evidence>
<dbReference type="PANTHER" id="PTHR30555:SF0">
    <property type="entry name" value="CATALASE-PEROXIDASE"/>
    <property type="match status" value="1"/>
</dbReference>
<evidence type="ECO:0000259" key="15">
    <source>
        <dbReference type="PROSITE" id="PS50873"/>
    </source>
</evidence>
<gene>
    <name evidence="12 16" type="primary">katG</name>
    <name evidence="16" type="ORF">C4K68_05515</name>
</gene>
<dbReference type="PRINTS" id="PR00460">
    <property type="entry name" value="BPEROXIDASE"/>
</dbReference>
<evidence type="ECO:0000313" key="16">
    <source>
        <dbReference type="EMBL" id="PPC78503.1"/>
    </source>
</evidence>
<keyword evidence="6 12" id="KW-0376">Hydrogen peroxide</keyword>
<dbReference type="OrthoDB" id="9759743at2"/>
<dbReference type="Gene3D" id="1.10.520.10">
    <property type="match status" value="2"/>
</dbReference>